<name>A0A1J5QH73_9ZZZZ</name>
<organism evidence="2">
    <name type="scientific">mine drainage metagenome</name>
    <dbReference type="NCBI Taxonomy" id="410659"/>
    <lineage>
        <taxon>unclassified sequences</taxon>
        <taxon>metagenomes</taxon>
        <taxon>ecological metagenomes</taxon>
    </lineage>
</organism>
<dbReference type="AlphaFoldDB" id="A0A1J5QH73"/>
<evidence type="ECO:0000313" key="2">
    <source>
        <dbReference type="EMBL" id="OIQ82881.1"/>
    </source>
</evidence>
<accession>A0A1J5QH73</accession>
<evidence type="ECO:0000256" key="1">
    <source>
        <dbReference type="SAM" id="MobiDB-lite"/>
    </source>
</evidence>
<proteinExistence type="predicted"/>
<protein>
    <submittedName>
        <fullName evidence="2">Uncharacterized protein</fullName>
    </submittedName>
</protein>
<sequence>MAFACTDAGAQGKRGQSQRTFDPWRIGFNPISAALASDRARAGYGGLSRGPSWTSIEEVEIANGAQKGPVPLGRP</sequence>
<comment type="caution">
    <text evidence="2">The sequence shown here is derived from an EMBL/GenBank/DDBJ whole genome shotgun (WGS) entry which is preliminary data.</text>
</comment>
<gene>
    <name evidence="2" type="ORF">GALL_353250</name>
</gene>
<feature type="region of interest" description="Disordered" evidence="1">
    <location>
        <begin position="1"/>
        <end position="21"/>
    </location>
</feature>
<dbReference type="EMBL" id="MLJW01000757">
    <property type="protein sequence ID" value="OIQ82881.1"/>
    <property type="molecule type" value="Genomic_DNA"/>
</dbReference>
<reference evidence="2" key="1">
    <citation type="submission" date="2016-10" db="EMBL/GenBank/DDBJ databases">
        <title>Sequence of Gallionella enrichment culture.</title>
        <authorList>
            <person name="Poehlein A."/>
            <person name="Muehling M."/>
            <person name="Daniel R."/>
        </authorList>
    </citation>
    <scope>NUCLEOTIDE SEQUENCE</scope>
</reference>